<dbReference type="OrthoDB" id="3173471at2"/>
<evidence type="ECO:0000313" key="2">
    <source>
        <dbReference type="EMBL" id="RFA10602.1"/>
    </source>
</evidence>
<evidence type="ECO:0000259" key="1">
    <source>
        <dbReference type="Pfam" id="PF04480"/>
    </source>
</evidence>
<evidence type="ECO:0000313" key="3">
    <source>
        <dbReference type="Proteomes" id="UP000256486"/>
    </source>
</evidence>
<dbReference type="Proteomes" id="UP000256486">
    <property type="component" value="Unassembled WGS sequence"/>
</dbReference>
<sequence length="314" mass="35146">MPRHAPLPPEYVRHPFSTRLARVRGVGKRRLDSPDLSAPYRGVRSTSAAIPSVEDQAAAYAPRLSEGQFFSHITAARLWHLPTPRKFLATEPIHVSTPDRVNRVRTAGVTAHRLAPPTHRVQTLGRVRVSDAVSTWVQLASILSLDALVAVGDALVLDPVFPDRDAPAPRPYATPEELRLRVEAFRGPGKRRLLEALELVRLGVESPKETELRLLIIRSGMPEPAVNVLIHGTRSPFVPRVDLVYAEWKVLVEYDGEQHREDPEQFERDQRRAADLRAAGYTLITVRKEGLSRSGRQRTVTEIRDALVASGWRP</sequence>
<dbReference type="InterPro" id="IPR011335">
    <property type="entry name" value="Restrct_endonuc-II-like"/>
</dbReference>
<dbReference type="SUPFAM" id="SSF52980">
    <property type="entry name" value="Restriction endonuclease-like"/>
    <property type="match status" value="1"/>
</dbReference>
<dbReference type="Pfam" id="PF04480">
    <property type="entry name" value="DUF559"/>
    <property type="match status" value="1"/>
</dbReference>
<keyword evidence="3" id="KW-1185">Reference proteome</keyword>
<reference evidence="2 3" key="1">
    <citation type="submission" date="2017-04" db="EMBL/GenBank/DDBJ databases">
        <title>Comparative genome analysis of Subtercola boreus.</title>
        <authorList>
            <person name="Cho Y.-J."/>
            <person name="Cho A."/>
            <person name="Kim O.-S."/>
            <person name="Lee J.-I."/>
        </authorList>
    </citation>
    <scope>NUCLEOTIDE SEQUENCE [LARGE SCALE GENOMIC DNA]</scope>
    <source>
        <strain evidence="2 3">K300</strain>
    </source>
</reference>
<proteinExistence type="predicted"/>
<dbReference type="AlphaFoldDB" id="A0A3E0VKW1"/>
<dbReference type="Gene3D" id="3.40.960.10">
    <property type="entry name" value="VSR Endonuclease"/>
    <property type="match status" value="1"/>
</dbReference>
<dbReference type="InterPro" id="IPR007569">
    <property type="entry name" value="DUF559"/>
</dbReference>
<comment type="caution">
    <text evidence="2">The sequence shown here is derived from an EMBL/GenBank/DDBJ whole genome shotgun (WGS) entry which is preliminary data.</text>
</comment>
<feature type="domain" description="DUF559" evidence="1">
    <location>
        <begin position="241"/>
        <end position="304"/>
    </location>
</feature>
<gene>
    <name evidence="2" type="ORF">B7R54_16365</name>
</gene>
<protein>
    <recommendedName>
        <fullName evidence="1">DUF559 domain-containing protein</fullName>
    </recommendedName>
</protein>
<dbReference type="RefSeq" id="WP_116415972.1">
    <property type="nucleotide sequence ID" value="NZ_NBWZ01000001.1"/>
</dbReference>
<accession>A0A3E0VKW1</accession>
<dbReference type="EMBL" id="NBWZ01000001">
    <property type="protein sequence ID" value="RFA10602.1"/>
    <property type="molecule type" value="Genomic_DNA"/>
</dbReference>
<organism evidence="2 3">
    <name type="scientific">Subtercola boreus</name>
    <dbReference type="NCBI Taxonomy" id="120213"/>
    <lineage>
        <taxon>Bacteria</taxon>
        <taxon>Bacillati</taxon>
        <taxon>Actinomycetota</taxon>
        <taxon>Actinomycetes</taxon>
        <taxon>Micrococcales</taxon>
        <taxon>Microbacteriaceae</taxon>
        <taxon>Subtercola</taxon>
    </lineage>
</organism>
<name>A0A3E0VKW1_9MICO</name>